<dbReference type="STRING" id="933084.A0A067PUM3"/>
<organism evidence="6 7">
    <name type="scientific">Jaapia argillacea MUCL 33604</name>
    <dbReference type="NCBI Taxonomy" id="933084"/>
    <lineage>
        <taxon>Eukaryota</taxon>
        <taxon>Fungi</taxon>
        <taxon>Dikarya</taxon>
        <taxon>Basidiomycota</taxon>
        <taxon>Agaricomycotina</taxon>
        <taxon>Agaricomycetes</taxon>
        <taxon>Agaricomycetidae</taxon>
        <taxon>Jaapiales</taxon>
        <taxon>Jaapiaceae</taxon>
        <taxon>Jaapia</taxon>
    </lineage>
</organism>
<dbReference type="InterPro" id="IPR001461">
    <property type="entry name" value="Aspartic_peptidase_A1"/>
</dbReference>
<dbReference type="HOGENOM" id="CLU_475713_0_0_1"/>
<dbReference type="InterPro" id="IPR021109">
    <property type="entry name" value="Peptidase_aspartic_dom_sf"/>
</dbReference>
<feature type="compositionally biased region" description="Polar residues" evidence="2">
    <location>
        <begin position="555"/>
        <end position="576"/>
    </location>
</feature>
<dbReference type="OrthoDB" id="2563011at2759"/>
<feature type="compositionally biased region" description="Low complexity" evidence="2">
    <location>
        <begin position="489"/>
        <end position="499"/>
    </location>
</feature>
<feature type="transmembrane region" description="Helical" evidence="3">
    <location>
        <begin position="410"/>
        <end position="435"/>
    </location>
</feature>
<evidence type="ECO:0000313" key="6">
    <source>
        <dbReference type="EMBL" id="KDQ54962.1"/>
    </source>
</evidence>
<dbReference type="Gene3D" id="1.20.5.510">
    <property type="entry name" value="Single helix bin"/>
    <property type="match status" value="1"/>
</dbReference>
<keyword evidence="4" id="KW-0732">Signal</keyword>
<evidence type="ECO:0000256" key="1">
    <source>
        <dbReference type="ARBA" id="ARBA00007447"/>
    </source>
</evidence>
<dbReference type="GO" id="GO:0004190">
    <property type="term" value="F:aspartic-type endopeptidase activity"/>
    <property type="evidence" value="ECO:0007669"/>
    <property type="project" value="InterPro"/>
</dbReference>
<feature type="chain" id="PRO_5001643456" description="Peptidase A1 domain-containing protein" evidence="4">
    <location>
        <begin position="25"/>
        <end position="576"/>
    </location>
</feature>
<evidence type="ECO:0000256" key="4">
    <source>
        <dbReference type="SAM" id="SignalP"/>
    </source>
</evidence>
<dbReference type="Gene3D" id="2.40.70.10">
    <property type="entry name" value="Acid Proteases"/>
    <property type="match status" value="2"/>
</dbReference>
<feature type="domain" description="Peptidase A1" evidence="5">
    <location>
        <begin position="55"/>
        <end position="395"/>
    </location>
</feature>
<dbReference type="SUPFAM" id="SSF50630">
    <property type="entry name" value="Acid proteases"/>
    <property type="match status" value="1"/>
</dbReference>
<accession>A0A067PUM3</accession>
<dbReference type="PROSITE" id="PS51767">
    <property type="entry name" value="PEPTIDASE_A1"/>
    <property type="match status" value="1"/>
</dbReference>
<gene>
    <name evidence="6" type="ORF">JAAARDRAFT_38077</name>
</gene>
<feature type="region of interest" description="Disordered" evidence="2">
    <location>
        <begin position="459"/>
        <end position="529"/>
    </location>
</feature>
<dbReference type="Proteomes" id="UP000027265">
    <property type="component" value="Unassembled WGS sequence"/>
</dbReference>
<feature type="compositionally biased region" description="Polar residues" evidence="2">
    <location>
        <begin position="472"/>
        <end position="482"/>
    </location>
</feature>
<feature type="signal peptide" evidence="4">
    <location>
        <begin position="1"/>
        <end position="24"/>
    </location>
</feature>
<dbReference type="EMBL" id="KL197727">
    <property type="protein sequence ID" value="KDQ54962.1"/>
    <property type="molecule type" value="Genomic_DNA"/>
</dbReference>
<evidence type="ECO:0000259" key="5">
    <source>
        <dbReference type="PROSITE" id="PS51767"/>
    </source>
</evidence>
<reference evidence="7" key="1">
    <citation type="journal article" date="2014" name="Proc. Natl. Acad. Sci. U.S.A.">
        <title>Extensive sampling of basidiomycete genomes demonstrates inadequacy of the white-rot/brown-rot paradigm for wood decay fungi.</title>
        <authorList>
            <person name="Riley R."/>
            <person name="Salamov A.A."/>
            <person name="Brown D.W."/>
            <person name="Nagy L.G."/>
            <person name="Floudas D."/>
            <person name="Held B.W."/>
            <person name="Levasseur A."/>
            <person name="Lombard V."/>
            <person name="Morin E."/>
            <person name="Otillar R."/>
            <person name="Lindquist E.A."/>
            <person name="Sun H."/>
            <person name="LaButti K.M."/>
            <person name="Schmutz J."/>
            <person name="Jabbour D."/>
            <person name="Luo H."/>
            <person name="Baker S.E."/>
            <person name="Pisabarro A.G."/>
            <person name="Walton J.D."/>
            <person name="Blanchette R.A."/>
            <person name="Henrissat B."/>
            <person name="Martin F."/>
            <person name="Cullen D."/>
            <person name="Hibbett D.S."/>
            <person name="Grigoriev I.V."/>
        </authorList>
    </citation>
    <scope>NUCLEOTIDE SEQUENCE [LARGE SCALE GENOMIC DNA]</scope>
    <source>
        <strain evidence="7">MUCL 33604</strain>
    </source>
</reference>
<dbReference type="GO" id="GO:0006508">
    <property type="term" value="P:proteolysis"/>
    <property type="evidence" value="ECO:0007669"/>
    <property type="project" value="InterPro"/>
</dbReference>
<dbReference type="PANTHER" id="PTHR47966">
    <property type="entry name" value="BETA-SITE APP-CLEAVING ENZYME, ISOFORM A-RELATED"/>
    <property type="match status" value="1"/>
</dbReference>
<feature type="region of interest" description="Disordered" evidence="2">
    <location>
        <begin position="545"/>
        <end position="576"/>
    </location>
</feature>
<keyword evidence="3" id="KW-0812">Transmembrane</keyword>
<keyword evidence="3" id="KW-1133">Transmembrane helix</keyword>
<name>A0A067PUM3_9AGAM</name>
<keyword evidence="7" id="KW-1185">Reference proteome</keyword>
<dbReference type="InParanoid" id="A0A067PUM3"/>
<protein>
    <recommendedName>
        <fullName evidence="5">Peptidase A1 domain-containing protein</fullName>
    </recommendedName>
</protein>
<dbReference type="PANTHER" id="PTHR47966:SF51">
    <property type="entry name" value="BETA-SITE APP-CLEAVING ENZYME, ISOFORM A-RELATED"/>
    <property type="match status" value="1"/>
</dbReference>
<proteinExistence type="inferred from homology"/>
<sequence length="576" mass="61084">MNLSQYFFLCIAIFLLHDQCTASAFSLGINRRDDDSEYAGILSIPLTIESSSGRYLANVNMSSGASLQSFLFGVTTSTAYTMVAGSACDSCSSVPTYNRTASVTAQNWTDPAGTPSNPFDAPLVKETCSLRQSNGSIWTYSNQTIAVLNRTNPVFANGVSGLLGLGTGVQKGTFADSIIGTYLSTDAEESNFVFGMAIESQKGADGGELHLAQPNPDYYVGTVAWKTVQGSAPDVGTNPVQPGSQPAVTGEWLVQFDGWGFMSGTNTIYNTGGSTLSVDPYFQGIYVPHSQALQIYTAVNNSILQTTSNSNGTQQWAVPCDAQMTFNVQIGSETFSLNQSLLVTKPNPACYGVIQGWSDPTNSQYLLGSSFLSTVYAIFNASTPGSGSSSSIGFAARAPDAGAEKSSTNIAAIVGGTVGGVVFLALLGLLGWFCFRRRRARQKTRGIATVISPTEPFEKAPSGVVINGRDSPITTAQQQQQPRYRDSYRNSSYRDSSYSKVGSAYAPSPPSSPTDSHPPSLHPSSPPIIGVERYRTSAYGSVIDPSYSVEPFVPPTSSAQGSRSLYPISQATQPVL</sequence>
<evidence type="ECO:0000256" key="2">
    <source>
        <dbReference type="SAM" id="MobiDB-lite"/>
    </source>
</evidence>
<dbReference type="AlphaFoldDB" id="A0A067PUM3"/>
<comment type="similarity">
    <text evidence="1">Belongs to the peptidase A1 family.</text>
</comment>
<evidence type="ECO:0000256" key="3">
    <source>
        <dbReference type="SAM" id="Phobius"/>
    </source>
</evidence>
<keyword evidence="3" id="KW-0472">Membrane</keyword>
<dbReference type="Pfam" id="PF00026">
    <property type="entry name" value="Asp"/>
    <property type="match status" value="1"/>
</dbReference>
<dbReference type="InterPro" id="IPR033121">
    <property type="entry name" value="PEPTIDASE_A1"/>
</dbReference>
<evidence type="ECO:0000313" key="7">
    <source>
        <dbReference type="Proteomes" id="UP000027265"/>
    </source>
</evidence>